<keyword evidence="2" id="KW-1185">Reference proteome</keyword>
<dbReference type="EMBL" id="BGZK01000696">
    <property type="protein sequence ID" value="GBP56580.1"/>
    <property type="molecule type" value="Genomic_DNA"/>
</dbReference>
<comment type="caution">
    <text evidence="1">The sequence shown here is derived from an EMBL/GenBank/DDBJ whole genome shotgun (WGS) entry which is preliminary data.</text>
</comment>
<proteinExistence type="predicted"/>
<name>A0A4C1X0I1_EUMVA</name>
<evidence type="ECO:0000313" key="1">
    <source>
        <dbReference type="EMBL" id="GBP56580.1"/>
    </source>
</evidence>
<evidence type="ECO:0000313" key="2">
    <source>
        <dbReference type="Proteomes" id="UP000299102"/>
    </source>
</evidence>
<dbReference type="AlphaFoldDB" id="A0A4C1X0I1"/>
<organism evidence="1 2">
    <name type="scientific">Eumeta variegata</name>
    <name type="common">Bagworm moth</name>
    <name type="synonym">Eumeta japonica</name>
    <dbReference type="NCBI Taxonomy" id="151549"/>
    <lineage>
        <taxon>Eukaryota</taxon>
        <taxon>Metazoa</taxon>
        <taxon>Ecdysozoa</taxon>
        <taxon>Arthropoda</taxon>
        <taxon>Hexapoda</taxon>
        <taxon>Insecta</taxon>
        <taxon>Pterygota</taxon>
        <taxon>Neoptera</taxon>
        <taxon>Endopterygota</taxon>
        <taxon>Lepidoptera</taxon>
        <taxon>Glossata</taxon>
        <taxon>Ditrysia</taxon>
        <taxon>Tineoidea</taxon>
        <taxon>Psychidae</taxon>
        <taxon>Oiketicinae</taxon>
        <taxon>Eumeta</taxon>
    </lineage>
</organism>
<reference evidence="1 2" key="1">
    <citation type="journal article" date="2019" name="Commun. Biol.">
        <title>The bagworm genome reveals a unique fibroin gene that provides high tensile strength.</title>
        <authorList>
            <person name="Kono N."/>
            <person name="Nakamura H."/>
            <person name="Ohtoshi R."/>
            <person name="Tomita M."/>
            <person name="Numata K."/>
            <person name="Arakawa K."/>
        </authorList>
    </citation>
    <scope>NUCLEOTIDE SEQUENCE [LARGE SCALE GENOMIC DNA]</scope>
</reference>
<dbReference type="Proteomes" id="UP000299102">
    <property type="component" value="Unassembled WGS sequence"/>
</dbReference>
<sequence>MGWRGRVIALWMPQGRHLSIGNHVEIQLRLNLLAGAGSAGSAPEVTSSGGSERTFRGLWMKCEGGVS</sequence>
<protein>
    <submittedName>
        <fullName evidence="1">Uncharacterized protein</fullName>
    </submittedName>
</protein>
<gene>
    <name evidence="1" type="ORF">EVAR_80342_1</name>
</gene>
<accession>A0A4C1X0I1</accession>